<proteinExistence type="predicted"/>
<dbReference type="InterPro" id="IPR013783">
    <property type="entry name" value="Ig-like_fold"/>
</dbReference>
<evidence type="ECO:0000256" key="5">
    <source>
        <dbReference type="SAM" id="Phobius"/>
    </source>
</evidence>
<keyword evidence="2" id="KW-0964">Secreted</keyword>
<feature type="transmembrane region" description="Helical" evidence="5">
    <location>
        <begin position="1497"/>
        <end position="1516"/>
    </location>
</feature>
<dbReference type="InterPro" id="IPR026395">
    <property type="entry name" value="CshA_fibril"/>
</dbReference>
<evidence type="ECO:0000256" key="1">
    <source>
        <dbReference type="ARBA" id="ARBA00004613"/>
    </source>
</evidence>
<dbReference type="Pfam" id="PF17210">
    <property type="entry name" value="SdrD_B"/>
    <property type="match status" value="1"/>
</dbReference>
<feature type="domain" description="CshA" evidence="7">
    <location>
        <begin position="912"/>
        <end position="1017"/>
    </location>
</feature>
<dbReference type="Gene3D" id="2.60.40.10">
    <property type="entry name" value="Immunoglobulins"/>
    <property type="match status" value="1"/>
</dbReference>
<feature type="domain" description="CshA" evidence="7">
    <location>
        <begin position="804"/>
        <end position="909"/>
    </location>
</feature>
<keyword evidence="5" id="KW-0812">Transmembrane</keyword>
<accession>A0A094QJW2</accession>
<evidence type="ECO:0000256" key="3">
    <source>
        <dbReference type="ARBA" id="ARBA00022729"/>
    </source>
</evidence>
<dbReference type="EMBL" id="JNSL01000138">
    <property type="protein sequence ID" value="KGA14721.1"/>
    <property type="molecule type" value="Genomic_DNA"/>
</dbReference>
<comment type="subcellular location">
    <subcellularLocation>
        <location evidence="1">Secreted</location>
    </subcellularLocation>
</comment>
<feature type="domain" description="SD-repeat containing protein B" evidence="6">
    <location>
        <begin position="688"/>
        <end position="757"/>
    </location>
</feature>
<evidence type="ECO:0000313" key="8">
    <source>
        <dbReference type="EMBL" id="KGA14721.1"/>
    </source>
</evidence>
<dbReference type="InterPro" id="IPR033764">
    <property type="entry name" value="Sdr_B"/>
</dbReference>
<comment type="caution">
    <text evidence="8">The sequence shown here is derived from an EMBL/GenBank/DDBJ whole genome shotgun (WGS) entry which is preliminary data.</text>
</comment>
<evidence type="ECO:0000256" key="2">
    <source>
        <dbReference type="ARBA" id="ARBA00022525"/>
    </source>
</evidence>
<sequence length="1525" mass="154511">MLARASLIFLLTIGVIIDGPFARATDAISLTPSASSVAPGQTVDLTAAMPVVAEGSTTQTLTQIIDPTKVKLTSASDITFPAGWTLSYSTNGTTFSSTAPTTTAGWAAVRAVRATGALVSSGASAEGKQIATGTATAVAPPSGSFSGAGGGGGDGWDVFFDDNNHVFFVYHHGSTTDTAAVNCRTRTGTSCGPGWPFTLWHNNGFYTNNKSTGWIDLANDHLWVNTNTKTQTGFVCVDISNFTTGPTWCNGTAANSFVGLYPTGAADYDQALGLAASGTRLFTLRKGTDELLCVDTALNGGLGGPCSGNGGTSGRLDVLPTETGQSSAFYADVIAHEGRIYGLIQSRMFCVEAATFTNCANWPKNQTAASYSLFRLPNSSGEIVALCSVNGSAMVSCFTPSGESYVLPTWASQMRLYLYAKNPETHGTRIYWSDGDHVSGRLNCYDVATNNWCPNWGGSGGLSEQNYTITLDPYNPSCLWTNNHETNIKVWDATTGANSCTTLPASVTFEASVIVPRLGCDATSAVQGWRKFVLTGPAATKYSSATLSVTTESGQAIPNWSNIPITSVGGVREIDLSSLALSVSGQQPKFVVNFVNRTGSAPADNASATVTAVGEAPELCTRVTAAYVCPTGSGPITALANNTATVSANGSSDLGGTTTTLPQVDQSITVTAPALSTCTSSITGRAGDGGGGSSGTAISGVTVSLLDSSGNPVRVNGSPVTTTTASDGTYSFANVLPASYKIQFNEPGTQVLASSTVVSGATGTTTGTSTVLSAATSATSNVAATIAGTGAVVNALYTIPATAAADTPAAGAQGSAQTINVLSNDSAASGATLTASTVWFCGLSPAQTPPSCSQTTLTTADGSYSVNTSTGVVTFTPNASFTGTATQPPTYQVTDSASNVISSTITPSVIARPTLTADTSSGAWDQNQTISPLANDVAGNGASLVANSVKLCASGDTAPNCTGTSLTIAGQGTYTVNSDGTITFDPLPGFTGTATPVTYSVTDSVDQKSSTTITPSVSAPGAPVANPQSKLVSPTGTTAFTTITGSNGLATGTQLSPSQTFLCDVAPNAQTPPNCNATTVTTTDGTWVLSQITGVATYQPNAGTPTGTKTAITYQVSDPAGQSAFALLTPVIPPAPTANPDSSSGQQASPQVISLIGNDQPGMSSSPIDVSSVKFCVGNQVAPNCSATSLTVSDQGTYAIDSLGIVTFTPVASFTGTATPITYQVSDSIGQSTSSTLNVYVIPPPAPVATRDLGSAAYGQAIVFEPWKNDSGGAKPAGATQADPQVLPASIRLCASGQSAPNCAATTITTVDGTYALDTTTGKVTFTPASGFSGTATAPVTYQISNNWTGPSGAATTTAILIPTIAAPGDPLATNDQSATKPETPVILKPITNDTAGSFALNASTLRLCQETDIAPNCAQLSVTNAHGTYFVDPATGSVRFTPAKGFKGLATIPYVLSDMNARFAHANLFITVSSDAPTSVTKANEKVLAKTGTNGAYALGSLAIISAIAGTALVASSQRKQTRA</sequence>
<dbReference type="GO" id="GO:0005576">
    <property type="term" value="C:extracellular region"/>
    <property type="evidence" value="ECO:0007669"/>
    <property type="project" value="UniProtKB-SubCell"/>
</dbReference>
<keyword evidence="5" id="KW-1133">Transmembrane helix</keyword>
<evidence type="ECO:0000259" key="7">
    <source>
        <dbReference type="Pfam" id="PF19076"/>
    </source>
</evidence>
<feature type="region of interest" description="Disordered" evidence="4">
    <location>
        <begin position="1011"/>
        <end position="1033"/>
    </location>
</feature>
<dbReference type="NCBIfam" id="TIGR04225">
    <property type="entry name" value="CshA_fibril_rpt"/>
    <property type="match status" value="3"/>
</dbReference>
<feature type="domain" description="CshA" evidence="7">
    <location>
        <begin position="1135"/>
        <end position="1239"/>
    </location>
</feature>
<gene>
    <name evidence="8" type="ORF">GM51_16555</name>
</gene>
<dbReference type="Pfam" id="PF17963">
    <property type="entry name" value="Big_9"/>
    <property type="match status" value="1"/>
</dbReference>
<evidence type="ECO:0000259" key="6">
    <source>
        <dbReference type="Pfam" id="PF17210"/>
    </source>
</evidence>
<protein>
    <submittedName>
        <fullName evidence="8">Uncharacterized protein</fullName>
    </submittedName>
</protein>
<dbReference type="SUPFAM" id="SSF49478">
    <property type="entry name" value="Cna protein B-type domain"/>
    <property type="match status" value="1"/>
</dbReference>
<name>A0A094QJW2_9ZZZZ</name>
<evidence type="ECO:0000256" key="4">
    <source>
        <dbReference type="SAM" id="MobiDB-lite"/>
    </source>
</evidence>
<organism evidence="8">
    <name type="scientific">freshwater metagenome</name>
    <dbReference type="NCBI Taxonomy" id="449393"/>
    <lineage>
        <taxon>unclassified sequences</taxon>
        <taxon>metagenomes</taxon>
        <taxon>ecological metagenomes</taxon>
    </lineage>
</organism>
<keyword evidence="3" id="KW-0732">Signal</keyword>
<reference evidence="8" key="1">
    <citation type="submission" date="2014-06" db="EMBL/GenBank/DDBJ databases">
        <title>Key roles for freshwater Actinobacteria revealed by deep metagenomic sequencing.</title>
        <authorList>
            <person name="Ghai R."/>
            <person name="Mizuno C.M."/>
            <person name="Picazo A."/>
            <person name="Camacho A."/>
            <person name="Rodriguez-Valera F."/>
        </authorList>
    </citation>
    <scope>NUCLEOTIDE SEQUENCE</scope>
</reference>
<dbReference type="Pfam" id="PF19076">
    <property type="entry name" value="CshA_repeat"/>
    <property type="match status" value="3"/>
</dbReference>
<keyword evidence="5" id="KW-0472">Membrane</keyword>